<dbReference type="Gene3D" id="3.40.50.2300">
    <property type="match status" value="1"/>
</dbReference>
<dbReference type="SMART" id="SM00448">
    <property type="entry name" value="REC"/>
    <property type="match status" value="1"/>
</dbReference>
<dbReference type="AlphaFoldDB" id="A0A3B0W8D1"/>
<dbReference type="GO" id="GO:0000160">
    <property type="term" value="P:phosphorelay signal transduction system"/>
    <property type="evidence" value="ECO:0007669"/>
    <property type="project" value="InterPro"/>
</dbReference>
<dbReference type="InterPro" id="IPR001789">
    <property type="entry name" value="Sig_transdc_resp-reg_receiver"/>
</dbReference>
<accession>A0A3B0W8D1</accession>
<sequence>MSINKVLVVDDSPMDLANIRNIVSDAGYSVLTATTGIEAIQMAKSEKPDLIFMDIVMEGADGYDACREISKNGGIHSIPIVFVSSKNQKADRVWAELQGGKAFITKPFTPEQILDQITALN</sequence>
<evidence type="ECO:0000313" key="3">
    <source>
        <dbReference type="EMBL" id="VAW51561.1"/>
    </source>
</evidence>
<dbReference type="PANTHER" id="PTHR44591">
    <property type="entry name" value="STRESS RESPONSE REGULATOR PROTEIN 1"/>
    <property type="match status" value="1"/>
</dbReference>
<keyword evidence="1" id="KW-0597">Phosphoprotein</keyword>
<dbReference type="EMBL" id="UOFD01000032">
    <property type="protein sequence ID" value="VAW51561.1"/>
    <property type="molecule type" value="Genomic_DNA"/>
</dbReference>
<name>A0A3B0W8D1_9ZZZZ</name>
<dbReference type="PANTHER" id="PTHR44591:SF3">
    <property type="entry name" value="RESPONSE REGULATORY DOMAIN-CONTAINING PROTEIN"/>
    <property type="match status" value="1"/>
</dbReference>
<dbReference type="InterPro" id="IPR050595">
    <property type="entry name" value="Bact_response_regulator"/>
</dbReference>
<dbReference type="PROSITE" id="PS50110">
    <property type="entry name" value="RESPONSE_REGULATORY"/>
    <property type="match status" value="1"/>
</dbReference>
<evidence type="ECO:0000259" key="2">
    <source>
        <dbReference type="PROSITE" id="PS50110"/>
    </source>
</evidence>
<dbReference type="Pfam" id="PF00072">
    <property type="entry name" value="Response_reg"/>
    <property type="match status" value="1"/>
</dbReference>
<proteinExistence type="predicted"/>
<feature type="domain" description="Response regulatory" evidence="2">
    <location>
        <begin position="5"/>
        <end position="121"/>
    </location>
</feature>
<reference evidence="3" key="1">
    <citation type="submission" date="2018-06" db="EMBL/GenBank/DDBJ databases">
        <authorList>
            <person name="Zhirakovskaya E."/>
        </authorList>
    </citation>
    <scope>NUCLEOTIDE SEQUENCE</scope>
</reference>
<dbReference type="SUPFAM" id="SSF52172">
    <property type="entry name" value="CheY-like"/>
    <property type="match status" value="1"/>
</dbReference>
<organism evidence="3">
    <name type="scientific">hydrothermal vent metagenome</name>
    <dbReference type="NCBI Taxonomy" id="652676"/>
    <lineage>
        <taxon>unclassified sequences</taxon>
        <taxon>metagenomes</taxon>
        <taxon>ecological metagenomes</taxon>
    </lineage>
</organism>
<gene>
    <name evidence="3" type="ORF">MNBD_GAMMA06-318</name>
</gene>
<evidence type="ECO:0000256" key="1">
    <source>
        <dbReference type="ARBA" id="ARBA00022553"/>
    </source>
</evidence>
<protein>
    <submittedName>
        <fullName evidence="3">Twitching motility protein PilH</fullName>
    </submittedName>
</protein>
<dbReference type="InterPro" id="IPR011006">
    <property type="entry name" value="CheY-like_superfamily"/>
</dbReference>